<dbReference type="OrthoDB" id="411368at2"/>
<sequence length="176" mass="18808">MKVKRLVRIGLFAALCFIGTYIHIPIVFGGYNSMIHLGTTMIFLSAILLGPDAGISAGIGCALFDAMDPKFAAYIIPTLIIKGLTGYVAGKIAFYHNNNGNNNKLNILAFISGGLVSLFGYFIANWIFFKGWIGAVLGLSTSIITTIIGVLITIPLAIIIKPLVIRSGVQLFNGGR</sequence>
<dbReference type="Proteomes" id="UP000184035">
    <property type="component" value="Unassembled WGS sequence"/>
</dbReference>
<evidence type="ECO:0000313" key="5">
    <source>
        <dbReference type="Proteomes" id="UP000184035"/>
    </source>
</evidence>
<name>A0A1M4W3K6_9CLOT</name>
<keyword evidence="3" id="KW-0472">Membrane</keyword>
<feature type="transmembrane region" description="Helical" evidence="3">
    <location>
        <begin position="136"/>
        <end position="160"/>
    </location>
</feature>
<dbReference type="InterPro" id="IPR009825">
    <property type="entry name" value="ECF_substrate-spec-like"/>
</dbReference>
<feature type="transmembrane region" description="Helical" evidence="3">
    <location>
        <begin position="71"/>
        <end position="95"/>
    </location>
</feature>
<dbReference type="GO" id="GO:0016020">
    <property type="term" value="C:membrane"/>
    <property type="evidence" value="ECO:0007669"/>
    <property type="project" value="InterPro"/>
</dbReference>
<proteinExistence type="predicted"/>
<dbReference type="RefSeq" id="WP_072895259.1">
    <property type="nucleotide sequence ID" value="NZ_FQVM01000010.1"/>
</dbReference>
<dbReference type="PANTHER" id="PTHR37815:SF3">
    <property type="entry name" value="UPF0397 PROTEIN SPR0429"/>
    <property type="match status" value="1"/>
</dbReference>
<dbReference type="EMBL" id="FQVM01000010">
    <property type="protein sequence ID" value="SHE75693.1"/>
    <property type="molecule type" value="Genomic_DNA"/>
</dbReference>
<feature type="transmembrane region" description="Helical" evidence="3">
    <location>
        <begin position="40"/>
        <end position="64"/>
    </location>
</feature>
<dbReference type="STRING" id="1533.SAMN05443638_11036"/>
<dbReference type="Gene3D" id="1.10.1760.20">
    <property type="match status" value="1"/>
</dbReference>
<reference evidence="4 5" key="1">
    <citation type="submission" date="2016-11" db="EMBL/GenBank/DDBJ databases">
        <authorList>
            <person name="Jaros S."/>
            <person name="Januszkiewicz K."/>
            <person name="Wedrychowicz H."/>
        </authorList>
    </citation>
    <scope>NUCLEOTIDE SEQUENCE [LARGE SCALE GENOMIC DNA]</scope>
    <source>
        <strain evidence="4 5">DSM 2631</strain>
    </source>
</reference>
<evidence type="ECO:0000256" key="2">
    <source>
        <dbReference type="ARBA" id="ARBA00022989"/>
    </source>
</evidence>
<keyword evidence="1 3" id="KW-0812">Transmembrane</keyword>
<accession>A0A1M4W3K6</accession>
<dbReference type="Pfam" id="PF07155">
    <property type="entry name" value="ECF-ribofla_trS"/>
    <property type="match status" value="1"/>
</dbReference>
<gene>
    <name evidence="4" type="ORF">SAMN05443638_11036</name>
</gene>
<protein>
    <submittedName>
        <fullName evidence="4">Uncharacterized membrane protein</fullName>
    </submittedName>
</protein>
<keyword evidence="2 3" id="KW-1133">Transmembrane helix</keyword>
<keyword evidence="5" id="KW-1185">Reference proteome</keyword>
<feature type="transmembrane region" description="Helical" evidence="3">
    <location>
        <begin position="7"/>
        <end position="28"/>
    </location>
</feature>
<dbReference type="AlphaFoldDB" id="A0A1M4W3K6"/>
<dbReference type="PANTHER" id="PTHR37815">
    <property type="entry name" value="UPF0397 PROTEIN BC_2624-RELATED"/>
    <property type="match status" value="1"/>
</dbReference>
<evidence type="ECO:0000256" key="3">
    <source>
        <dbReference type="SAM" id="Phobius"/>
    </source>
</evidence>
<evidence type="ECO:0000256" key="1">
    <source>
        <dbReference type="ARBA" id="ARBA00022692"/>
    </source>
</evidence>
<evidence type="ECO:0000313" key="4">
    <source>
        <dbReference type="EMBL" id="SHE75693.1"/>
    </source>
</evidence>
<organism evidence="4 5">
    <name type="scientific">Clostridium fallax</name>
    <dbReference type="NCBI Taxonomy" id="1533"/>
    <lineage>
        <taxon>Bacteria</taxon>
        <taxon>Bacillati</taxon>
        <taxon>Bacillota</taxon>
        <taxon>Clostridia</taxon>
        <taxon>Eubacteriales</taxon>
        <taxon>Clostridiaceae</taxon>
        <taxon>Clostridium</taxon>
    </lineage>
</organism>
<feature type="transmembrane region" description="Helical" evidence="3">
    <location>
        <begin position="107"/>
        <end position="129"/>
    </location>
</feature>